<protein>
    <submittedName>
        <fullName evidence="3">Uncharacterized protein</fullName>
    </submittedName>
</protein>
<accession>A0AAE1M883</accession>
<dbReference type="AlphaFoldDB" id="A0AAE1M883"/>
<evidence type="ECO:0000256" key="1">
    <source>
        <dbReference type="SAM" id="MobiDB-lite"/>
    </source>
</evidence>
<feature type="chain" id="PRO_5042215551" evidence="2">
    <location>
        <begin position="27"/>
        <end position="162"/>
    </location>
</feature>
<dbReference type="PANTHER" id="PTHR34662">
    <property type="entry name" value="OS04G0422700 PROTEIN"/>
    <property type="match status" value="1"/>
</dbReference>
<keyword evidence="4" id="KW-1185">Reference proteome</keyword>
<organism evidence="3 4">
    <name type="scientific">Acacia crassicarpa</name>
    <name type="common">northern wattle</name>
    <dbReference type="NCBI Taxonomy" id="499986"/>
    <lineage>
        <taxon>Eukaryota</taxon>
        <taxon>Viridiplantae</taxon>
        <taxon>Streptophyta</taxon>
        <taxon>Embryophyta</taxon>
        <taxon>Tracheophyta</taxon>
        <taxon>Spermatophyta</taxon>
        <taxon>Magnoliopsida</taxon>
        <taxon>eudicotyledons</taxon>
        <taxon>Gunneridae</taxon>
        <taxon>Pentapetalae</taxon>
        <taxon>rosids</taxon>
        <taxon>fabids</taxon>
        <taxon>Fabales</taxon>
        <taxon>Fabaceae</taxon>
        <taxon>Caesalpinioideae</taxon>
        <taxon>mimosoid clade</taxon>
        <taxon>Acacieae</taxon>
        <taxon>Acacia</taxon>
    </lineage>
</organism>
<feature type="signal peptide" evidence="2">
    <location>
        <begin position="1"/>
        <end position="26"/>
    </location>
</feature>
<gene>
    <name evidence="3" type="ORF">QN277_010909</name>
</gene>
<feature type="compositionally biased region" description="Polar residues" evidence="1">
    <location>
        <begin position="89"/>
        <end position="100"/>
    </location>
</feature>
<name>A0AAE1M883_9FABA</name>
<reference evidence="3" key="1">
    <citation type="submission" date="2023-10" db="EMBL/GenBank/DDBJ databases">
        <title>Chromosome-level genome of the transformable northern wattle, Acacia crassicarpa.</title>
        <authorList>
            <person name="Massaro I."/>
            <person name="Sinha N.R."/>
            <person name="Poethig S."/>
            <person name="Leichty A.R."/>
        </authorList>
    </citation>
    <scope>NUCLEOTIDE SEQUENCE</scope>
    <source>
        <strain evidence="3">Acra3RX</strain>
        <tissue evidence="3">Leaf</tissue>
    </source>
</reference>
<proteinExistence type="predicted"/>
<comment type="caution">
    <text evidence="3">The sequence shown here is derived from an EMBL/GenBank/DDBJ whole genome shotgun (WGS) entry which is preliminary data.</text>
</comment>
<evidence type="ECO:0000313" key="4">
    <source>
        <dbReference type="Proteomes" id="UP001293593"/>
    </source>
</evidence>
<dbReference type="EMBL" id="JAWXYG010000018">
    <property type="protein sequence ID" value="KAK4253088.1"/>
    <property type="molecule type" value="Genomic_DNA"/>
</dbReference>
<feature type="region of interest" description="Disordered" evidence="1">
    <location>
        <begin position="48"/>
        <end position="133"/>
    </location>
</feature>
<sequence length="162" mass="17227">MSLTPIIFFFFFFFYVLTCIFHSSHASTILVDGASLWNNPTVYFGDSIGETLPPQESAMSPDISPTEAPAPSTGADASPSSAFPWPFQPESQGPSTATGKGSSGMPFINSNPAVPLPTGEVDSATIRPSPTSADQPTVMIEFEALVFHVAFHSIAFLLPLLL</sequence>
<evidence type="ECO:0000313" key="3">
    <source>
        <dbReference type="EMBL" id="KAK4253088.1"/>
    </source>
</evidence>
<dbReference type="Proteomes" id="UP001293593">
    <property type="component" value="Unassembled WGS sequence"/>
</dbReference>
<keyword evidence="2" id="KW-0732">Signal</keyword>
<dbReference type="PANTHER" id="PTHR34662:SF3">
    <property type="entry name" value="OS04G0422700 PROTEIN"/>
    <property type="match status" value="1"/>
</dbReference>
<evidence type="ECO:0000256" key="2">
    <source>
        <dbReference type="SAM" id="SignalP"/>
    </source>
</evidence>